<gene>
    <name evidence="3" type="ORF">LCPAC304_06880</name>
</gene>
<name>A0A481ZCF3_9VIRU</name>
<keyword evidence="2" id="KW-0812">Transmembrane</keyword>
<feature type="compositionally biased region" description="Low complexity" evidence="1">
    <location>
        <begin position="45"/>
        <end position="57"/>
    </location>
</feature>
<keyword evidence="2" id="KW-1133">Transmembrane helix</keyword>
<proteinExistence type="predicted"/>
<dbReference type="EMBL" id="MK500575">
    <property type="protein sequence ID" value="QBK92341.1"/>
    <property type="molecule type" value="Genomic_DNA"/>
</dbReference>
<feature type="transmembrane region" description="Helical" evidence="2">
    <location>
        <begin position="111"/>
        <end position="137"/>
    </location>
</feature>
<feature type="region of interest" description="Disordered" evidence="1">
    <location>
        <begin position="44"/>
        <end position="83"/>
    </location>
</feature>
<feature type="transmembrane region" description="Helical" evidence="2">
    <location>
        <begin position="149"/>
        <end position="168"/>
    </location>
</feature>
<reference evidence="3" key="1">
    <citation type="journal article" date="2019" name="MBio">
        <title>Virus Genomes from Deep Sea Sediments Expand the Ocean Megavirome and Support Independent Origins of Viral Gigantism.</title>
        <authorList>
            <person name="Backstrom D."/>
            <person name="Yutin N."/>
            <person name="Jorgensen S.L."/>
            <person name="Dharamshi J."/>
            <person name="Homa F."/>
            <person name="Zaremba-Niedwiedzka K."/>
            <person name="Spang A."/>
            <person name="Wolf Y.I."/>
            <person name="Koonin E.V."/>
            <person name="Ettema T.J."/>
        </authorList>
    </citation>
    <scope>NUCLEOTIDE SEQUENCE</scope>
</reference>
<keyword evidence="2" id="KW-0472">Membrane</keyword>
<sequence>MKIHPKIDISVFIEMDIESDSEPDIEMGVEIPVETGELAFVEWDSSSARSTRSSFESTNDEKPTSRTRTRKSKSKKRASNPENNEEWDDYIHEESKHLIRKCRTRSKKTSWYSALFTYMNDTTNLYIILFALATFIISSIKTKHDIGDYVLIGLSAIAAAVESLQTLFKYKKRSIYFKQASLQYKRIYRKLTKYSYTAPLDTMAGYLSLAYQDVDKLALNDHHANFNKFHKSYVGGLEKKQREELCS</sequence>
<organism evidence="3">
    <name type="scientific">Pithovirus LCPAC304</name>
    <dbReference type="NCBI Taxonomy" id="2506594"/>
    <lineage>
        <taxon>Viruses</taxon>
        <taxon>Pithoviruses</taxon>
    </lineage>
</organism>
<evidence type="ECO:0000256" key="2">
    <source>
        <dbReference type="SAM" id="Phobius"/>
    </source>
</evidence>
<accession>A0A481ZCF3</accession>
<protein>
    <submittedName>
        <fullName evidence="3">Uncharacterized protein</fullName>
    </submittedName>
</protein>
<evidence type="ECO:0000313" key="3">
    <source>
        <dbReference type="EMBL" id="QBK92341.1"/>
    </source>
</evidence>
<feature type="compositionally biased region" description="Basic residues" evidence="1">
    <location>
        <begin position="65"/>
        <end position="78"/>
    </location>
</feature>
<evidence type="ECO:0000256" key="1">
    <source>
        <dbReference type="SAM" id="MobiDB-lite"/>
    </source>
</evidence>